<dbReference type="CDD" id="cd00075">
    <property type="entry name" value="HATPase"/>
    <property type="match status" value="1"/>
</dbReference>
<reference evidence="11" key="1">
    <citation type="submission" date="2021-12" db="EMBL/GenBank/DDBJ databases">
        <title>Discovery of the Pendulisporaceae a myxobacterial family with distinct sporulation behavior and unique specialized metabolism.</title>
        <authorList>
            <person name="Garcia R."/>
            <person name="Popoff A."/>
            <person name="Bader C.D."/>
            <person name="Loehr J."/>
            <person name="Walesch S."/>
            <person name="Walt C."/>
            <person name="Boldt J."/>
            <person name="Bunk B."/>
            <person name="Haeckl F.J.F.P.J."/>
            <person name="Gunesch A.P."/>
            <person name="Birkelbach J."/>
            <person name="Nuebel U."/>
            <person name="Pietschmann T."/>
            <person name="Bach T."/>
            <person name="Mueller R."/>
        </authorList>
    </citation>
    <scope>NUCLEOTIDE SEQUENCE</scope>
    <source>
        <strain evidence="11">MSr11367</strain>
    </source>
</reference>
<keyword evidence="9" id="KW-0472">Membrane</keyword>
<dbReference type="EC" id="2.7.13.3" evidence="2"/>
<dbReference type="GO" id="GO:0016301">
    <property type="term" value="F:kinase activity"/>
    <property type="evidence" value="ECO:0007669"/>
    <property type="project" value="UniProtKB-KW"/>
</dbReference>
<evidence type="ECO:0000256" key="8">
    <source>
        <dbReference type="ARBA" id="ARBA00023012"/>
    </source>
</evidence>
<dbReference type="PANTHER" id="PTHR43065:SF10">
    <property type="entry name" value="PEROXIDE STRESS-ACTIVATED HISTIDINE KINASE MAK3"/>
    <property type="match status" value="1"/>
</dbReference>
<dbReference type="InterPro" id="IPR036890">
    <property type="entry name" value="HATPase_C_sf"/>
</dbReference>
<keyword evidence="12" id="KW-1185">Reference proteome</keyword>
<protein>
    <recommendedName>
        <fullName evidence="2">histidine kinase</fullName>
        <ecNumber evidence="2">2.7.13.3</ecNumber>
    </recommendedName>
</protein>
<dbReference type="InterPro" id="IPR005467">
    <property type="entry name" value="His_kinase_dom"/>
</dbReference>
<dbReference type="Gene3D" id="1.10.287.130">
    <property type="match status" value="1"/>
</dbReference>
<keyword evidence="7" id="KW-0067">ATP-binding</keyword>
<dbReference type="PANTHER" id="PTHR43065">
    <property type="entry name" value="SENSOR HISTIDINE KINASE"/>
    <property type="match status" value="1"/>
</dbReference>
<dbReference type="EMBL" id="CP089983">
    <property type="protein sequence ID" value="WXB00841.1"/>
    <property type="molecule type" value="Genomic_DNA"/>
</dbReference>
<dbReference type="InterPro" id="IPR003594">
    <property type="entry name" value="HATPase_dom"/>
</dbReference>
<evidence type="ECO:0000256" key="6">
    <source>
        <dbReference type="ARBA" id="ARBA00022777"/>
    </source>
</evidence>
<proteinExistence type="predicted"/>
<evidence type="ECO:0000256" key="5">
    <source>
        <dbReference type="ARBA" id="ARBA00022741"/>
    </source>
</evidence>
<dbReference type="InterPro" id="IPR004358">
    <property type="entry name" value="Sig_transdc_His_kin-like_C"/>
</dbReference>
<evidence type="ECO:0000256" key="2">
    <source>
        <dbReference type="ARBA" id="ARBA00012438"/>
    </source>
</evidence>
<evidence type="ECO:0000256" key="1">
    <source>
        <dbReference type="ARBA" id="ARBA00000085"/>
    </source>
</evidence>
<evidence type="ECO:0000259" key="10">
    <source>
        <dbReference type="PROSITE" id="PS50109"/>
    </source>
</evidence>
<accession>A0ABZ2KTG0</accession>
<dbReference type="Pfam" id="PF02518">
    <property type="entry name" value="HATPase_c"/>
    <property type="match status" value="1"/>
</dbReference>
<gene>
    <name evidence="11" type="ORF">LVJ94_28450</name>
</gene>
<dbReference type="Pfam" id="PF00512">
    <property type="entry name" value="HisKA"/>
    <property type="match status" value="1"/>
</dbReference>
<keyword evidence="6 11" id="KW-0418">Kinase</keyword>
<dbReference type="InterPro" id="IPR036097">
    <property type="entry name" value="HisK_dim/P_sf"/>
</dbReference>
<dbReference type="Gene3D" id="3.30.565.10">
    <property type="entry name" value="Histidine kinase-like ATPase, C-terminal domain"/>
    <property type="match status" value="1"/>
</dbReference>
<evidence type="ECO:0000313" key="11">
    <source>
        <dbReference type="EMBL" id="WXB00841.1"/>
    </source>
</evidence>
<keyword evidence="5" id="KW-0547">Nucleotide-binding</keyword>
<feature type="transmembrane region" description="Helical" evidence="9">
    <location>
        <begin position="45"/>
        <end position="65"/>
    </location>
</feature>
<dbReference type="InterPro" id="IPR003661">
    <property type="entry name" value="HisK_dim/P_dom"/>
</dbReference>
<dbReference type="Proteomes" id="UP001374803">
    <property type="component" value="Chromosome"/>
</dbReference>
<comment type="catalytic activity">
    <reaction evidence="1">
        <text>ATP + protein L-histidine = ADP + protein N-phospho-L-histidine.</text>
        <dbReference type="EC" id="2.7.13.3"/>
    </reaction>
</comment>
<keyword evidence="9" id="KW-1133">Transmembrane helix</keyword>
<dbReference type="CDD" id="cd00082">
    <property type="entry name" value="HisKA"/>
    <property type="match status" value="1"/>
</dbReference>
<evidence type="ECO:0000256" key="7">
    <source>
        <dbReference type="ARBA" id="ARBA00022840"/>
    </source>
</evidence>
<evidence type="ECO:0000256" key="4">
    <source>
        <dbReference type="ARBA" id="ARBA00022679"/>
    </source>
</evidence>
<dbReference type="RefSeq" id="WP_394830443.1">
    <property type="nucleotide sequence ID" value="NZ_CP089983.1"/>
</dbReference>
<feature type="domain" description="Histidine kinase" evidence="10">
    <location>
        <begin position="106"/>
        <end position="317"/>
    </location>
</feature>
<dbReference type="SUPFAM" id="SSF55874">
    <property type="entry name" value="ATPase domain of HSP90 chaperone/DNA topoisomerase II/histidine kinase"/>
    <property type="match status" value="1"/>
</dbReference>
<dbReference type="SMART" id="SM00387">
    <property type="entry name" value="HATPase_c"/>
    <property type="match status" value="1"/>
</dbReference>
<feature type="transmembrane region" description="Helical" evidence="9">
    <location>
        <begin position="21"/>
        <end position="39"/>
    </location>
</feature>
<dbReference type="PRINTS" id="PR00344">
    <property type="entry name" value="BCTRLSENSOR"/>
</dbReference>
<sequence>MPVASQVESAHQKMVNRRIKFIAHYIVFSMVVALVAFTAGLKPGIILGLSWGIGLASHGFSAVVAPMLRQRWAEKVPEAPLAPMMTPERRILEGRHARSLEELSASIAHEIRNPITAAKSLVAQIGEDPSSLDNVEYARVALEELDRVERSIAHLLRFARDEEIVMGDTQMSEIVDSALETFRDRLARGNVAVKRTVDTDGAMRADAEKIRRVVINLVQNALDALEEGSVLEPCIEVSSGENLARTDVWLRIRDNGPGIPADRLPHLFQPFYTSKKTGTGLGLAVSKKIVDAHGGSLEACGAPGMGTEMTLTLPKGRP</sequence>
<dbReference type="SUPFAM" id="SSF47384">
    <property type="entry name" value="Homodimeric domain of signal transducing histidine kinase"/>
    <property type="match status" value="1"/>
</dbReference>
<dbReference type="SMART" id="SM00388">
    <property type="entry name" value="HisKA"/>
    <property type="match status" value="1"/>
</dbReference>
<evidence type="ECO:0000313" key="12">
    <source>
        <dbReference type="Proteomes" id="UP001374803"/>
    </source>
</evidence>
<evidence type="ECO:0000256" key="3">
    <source>
        <dbReference type="ARBA" id="ARBA00022553"/>
    </source>
</evidence>
<dbReference type="PROSITE" id="PS50109">
    <property type="entry name" value="HIS_KIN"/>
    <property type="match status" value="1"/>
</dbReference>
<keyword evidence="3" id="KW-0597">Phosphoprotein</keyword>
<evidence type="ECO:0000256" key="9">
    <source>
        <dbReference type="SAM" id="Phobius"/>
    </source>
</evidence>
<keyword evidence="9" id="KW-0812">Transmembrane</keyword>
<keyword evidence="8" id="KW-0902">Two-component regulatory system</keyword>
<name>A0ABZ2KTG0_9BACT</name>
<organism evidence="11 12">
    <name type="scientific">Pendulispora rubella</name>
    <dbReference type="NCBI Taxonomy" id="2741070"/>
    <lineage>
        <taxon>Bacteria</taxon>
        <taxon>Pseudomonadati</taxon>
        <taxon>Myxococcota</taxon>
        <taxon>Myxococcia</taxon>
        <taxon>Myxococcales</taxon>
        <taxon>Sorangiineae</taxon>
        <taxon>Pendulisporaceae</taxon>
        <taxon>Pendulispora</taxon>
    </lineage>
</organism>
<keyword evidence="4" id="KW-0808">Transferase</keyword>